<dbReference type="InterPro" id="IPR032675">
    <property type="entry name" value="LRR_dom_sf"/>
</dbReference>
<dbReference type="Pfam" id="PF22602">
    <property type="entry name" value="NXF_NTF2"/>
    <property type="match status" value="1"/>
</dbReference>
<dbReference type="PROSITE" id="PS51281">
    <property type="entry name" value="TAP_C"/>
    <property type="match status" value="1"/>
</dbReference>
<dbReference type="InterPro" id="IPR005637">
    <property type="entry name" value="TAP_C_dom"/>
</dbReference>
<accession>A0A8S0W1U5</accession>
<dbReference type="InterPro" id="IPR009060">
    <property type="entry name" value="UBA-like_sf"/>
</dbReference>
<keyword evidence="7" id="KW-0539">Nucleus</keyword>
<dbReference type="GO" id="GO:0016973">
    <property type="term" value="P:poly(A)+ mRNA export from nucleus"/>
    <property type="evidence" value="ECO:0007669"/>
    <property type="project" value="TreeGrafter"/>
</dbReference>
<keyword evidence="12" id="KW-1185">Reference proteome</keyword>
<dbReference type="InterPro" id="IPR018222">
    <property type="entry name" value="Nuclear_transport_factor_2_euk"/>
</dbReference>
<dbReference type="InterPro" id="IPR030217">
    <property type="entry name" value="NXF_fam"/>
</dbReference>
<dbReference type="SUPFAM" id="SSF46934">
    <property type="entry name" value="UBA-like"/>
    <property type="match status" value="1"/>
</dbReference>
<dbReference type="GO" id="GO:0005634">
    <property type="term" value="C:nucleus"/>
    <property type="evidence" value="ECO:0007669"/>
    <property type="project" value="UniProtKB-SubCell"/>
</dbReference>
<evidence type="ECO:0000313" key="12">
    <source>
        <dbReference type="Proteomes" id="UP000467700"/>
    </source>
</evidence>
<dbReference type="Gene3D" id="3.10.450.50">
    <property type="match status" value="1"/>
</dbReference>
<dbReference type="GO" id="GO:0003723">
    <property type="term" value="F:RNA binding"/>
    <property type="evidence" value="ECO:0007669"/>
    <property type="project" value="TreeGrafter"/>
</dbReference>
<keyword evidence="4" id="KW-0433">Leucine-rich repeat</keyword>
<dbReference type="OrthoDB" id="25872at2759"/>
<dbReference type="InterPro" id="IPR002075">
    <property type="entry name" value="NTF2_dom"/>
</dbReference>
<evidence type="ECO:0000256" key="8">
    <source>
        <dbReference type="SAM" id="MobiDB-lite"/>
    </source>
</evidence>
<feature type="region of interest" description="Disordered" evidence="8">
    <location>
        <begin position="1"/>
        <end position="54"/>
    </location>
</feature>
<dbReference type="EMBL" id="CACVBS010000057">
    <property type="protein sequence ID" value="CAA7266825.1"/>
    <property type="molecule type" value="Genomic_DNA"/>
</dbReference>
<reference evidence="11 12" key="1">
    <citation type="submission" date="2020-01" db="EMBL/GenBank/DDBJ databases">
        <authorList>
            <person name="Gupta K D."/>
        </authorList>
    </citation>
    <scope>NUCLEOTIDE SEQUENCE [LARGE SCALE GENOMIC DNA]</scope>
</reference>
<dbReference type="CDD" id="cd14342">
    <property type="entry name" value="UBA_TAP-C"/>
    <property type="match status" value="1"/>
</dbReference>
<evidence type="ECO:0008006" key="13">
    <source>
        <dbReference type="Google" id="ProtNLM"/>
    </source>
</evidence>
<dbReference type="InterPro" id="IPR032710">
    <property type="entry name" value="NTF2-like_dom_sf"/>
</dbReference>
<gene>
    <name evidence="11" type="ORF">AAE3_LOCUS9210</name>
</gene>
<comment type="subcellular location">
    <subcellularLocation>
        <location evidence="1">Nucleus</location>
    </subcellularLocation>
</comment>
<dbReference type="Gene3D" id="1.10.8.10">
    <property type="entry name" value="DNA helicase RuvA subunit, C-terminal domain"/>
    <property type="match status" value="1"/>
</dbReference>
<comment type="similarity">
    <text evidence="2">Belongs to the NXF family.</text>
</comment>
<comment type="caution">
    <text evidence="11">The sequence shown here is derived from an EMBL/GenBank/DDBJ whole genome shotgun (WGS) entry which is preliminary data.</text>
</comment>
<keyword evidence="3" id="KW-0813">Transport</keyword>
<evidence type="ECO:0000256" key="6">
    <source>
        <dbReference type="ARBA" id="ARBA00022816"/>
    </source>
</evidence>
<dbReference type="SMART" id="SM00804">
    <property type="entry name" value="TAP_C"/>
    <property type="match status" value="1"/>
</dbReference>
<proteinExistence type="inferred from homology"/>
<evidence type="ECO:0000313" key="11">
    <source>
        <dbReference type="EMBL" id="CAA7266825.1"/>
    </source>
</evidence>
<dbReference type="Pfam" id="PF03943">
    <property type="entry name" value="TAP_C"/>
    <property type="match status" value="1"/>
</dbReference>
<evidence type="ECO:0000256" key="3">
    <source>
        <dbReference type="ARBA" id="ARBA00022448"/>
    </source>
</evidence>
<keyword evidence="6" id="KW-0509">mRNA transport</keyword>
<dbReference type="Proteomes" id="UP000467700">
    <property type="component" value="Unassembled WGS sequence"/>
</dbReference>
<dbReference type="PROSITE" id="PS50177">
    <property type="entry name" value="NTF2_DOMAIN"/>
    <property type="match status" value="1"/>
</dbReference>
<dbReference type="Gene3D" id="3.80.10.10">
    <property type="entry name" value="Ribonuclease Inhibitor"/>
    <property type="match status" value="1"/>
</dbReference>
<feature type="domain" description="TAP-C" evidence="10">
    <location>
        <begin position="519"/>
        <end position="570"/>
    </location>
</feature>
<keyword evidence="5" id="KW-0677">Repeat</keyword>
<feature type="domain" description="NTF2" evidence="9">
    <location>
        <begin position="290"/>
        <end position="468"/>
    </location>
</feature>
<sequence>MRDATDNPGGRKGKIRSGRTTRILDLTKDRPSGSRMQPIRLSTSAHAGPSDPLAIRGAARPTAVGRIRRNAVSGASVQPSAIPVRVAKPKQAVDSWREFVQKRYNAEAKYLNLDSMIEDELVKKYNLTPPGHGGTSRDAAVIFKLASQLKPEIQSLSLANNNLTGTLLVQLGRYLPNIVNLSLQNNKIRDKKEISMIVPRKDKMIHLRELVLTGNPIRELAYKNGAGATYRADMVRRFTSLEVLDQEPITQISFDAPQPSASHVPVEKPTATTFPFEVGPSFVTGVDGAIVSKFLTRFFNAFDSQRDLLMGAYDTAATFSFSANTSIPARARVVGFHSSPAMPNQRKLDWKTWLETGSRNLNRIGGDPQKTLGNLHIGGEQIVKVLANLPPTRHDISGPPEKFCLDSFPVPHGQSMGLLLTIHGEFTEVSSGGIRSFDRTFMLVPATEGSRAKLNGWDVAILSDQWIIRSYSSHEAWKAGPLLVQATGQQSQPAPGAAQPFSIANFPADQQAALASLPEAQRNLVIEVCARTGLNAKFAVDCLTGNAWDLERAIANFNQVKGSLARDAFL</sequence>
<dbReference type="SUPFAM" id="SSF52058">
    <property type="entry name" value="L domain-like"/>
    <property type="match status" value="1"/>
</dbReference>
<name>A0A8S0W1U5_CYCAE</name>
<dbReference type="AlphaFoldDB" id="A0A8S0W1U5"/>
<evidence type="ECO:0000259" key="10">
    <source>
        <dbReference type="PROSITE" id="PS51281"/>
    </source>
</evidence>
<evidence type="ECO:0000256" key="2">
    <source>
        <dbReference type="ARBA" id="ARBA00009285"/>
    </source>
</evidence>
<dbReference type="PANTHER" id="PTHR10662">
    <property type="entry name" value="NUCLEAR RNA EXPORT FACTOR"/>
    <property type="match status" value="1"/>
</dbReference>
<evidence type="ECO:0000256" key="1">
    <source>
        <dbReference type="ARBA" id="ARBA00004123"/>
    </source>
</evidence>
<organism evidence="11 12">
    <name type="scientific">Cyclocybe aegerita</name>
    <name type="common">Black poplar mushroom</name>
    <name type="synonym">Agrocybe aegerita</name>
    <dbReference type="NCBI Taxonomy" id="1973307"/>
    <lineage>
        <taxon>Eukaryota</taxon>
        <taxon>Fungi</taxon>
        <taxon>Dikarya</taxon>
        <taxon>Basidiomycota</taxon>
        <taxon>Agaricomycotina</taxon>
        <taxon>Agaricomycetes</taxon>
        <taxon>Agaricomycetidae</taxon>
        <taxon>Agaricales</taxon>
        <taxon>Agaricineae</taxon>
        <taxon>Bolbitiaceae</taxon>
        <taxon>Cyclocybe</taxon>
    </lineage>
</organism>
<dbReference type="SUPFAM" id="SSF54427">
    <property type="entry name" value="NTF2-like"/>
    <property type="match status" value="1"/>
</dbReference>
<evidence type="ECO:0000256" key="4">
    <source>
        <dbReference type="ARBA" id="ARBA00022614"/>
    </source>
</evidence>
<dbReference type="PANTHER" id="PTHR10662:SF22">
    <property type="entry name" value="NUCLEAR RNA EXPORT FACTOR 1"/>
    <property type="match status" value="1"/>
</dbReference>
<protein>
    <recommendedName>
        <fullName evidence="13">NTF2-like protein</fullName>
    </recommendedName>
</protein>
<evidence type="ECO:0000259" key="9">
    <source>
        <dbReference type="PROSITE" id="PS50177"/>
    </source>
</evidence>
<evidence type="ECO:0000256" key="7">
    <source>
        <dbReference type="ARBA" id="ARBA00023242"/>
    </source>
</evidence>
<evidence type="ECO:0000256" key="5">
    <source>
        <dbReference type="ARBA" id="ARBA00022737"/>
    </source>
</evidence>